<evidence type="ECO:0000256" key="3">
    <source>
        <dbReference type="ARBA" id="ARBA00022833"/>
    </source>
</evidence>
<keyword evidence="8" id="KW-1185">Reference proteome</keyword>
<comment type="function">
    <text evidence="5">GTPase-activating protein for the ADP ribosylation factor family.</text>
</comment>
<evidence type="ECO:0000313" key="7">
    <source>
        <dbReference type="Ensembl" id="ENSTMTP00000015445.1"/>
    </source>
</evidence>
<sequence>MASAFNQRQLEIPYLVQRLEGNAQCCDCREPAPEWASINLGITLCIECSGIHRYPPEPPTALPNPNLPLLPPPGHHAVHRVLQHSLVPPKPPLYPPVPPCPPIALLAP</sequence>
<dbReference type="PANTHER" id="PTHR23180:SF197">
    <property type="entry name" value="ARF-GAP WITH COILED-COIL, ANK REPEAT AND PH DOMAIN-CONTAINING PROTEIN 1"/>
    <property type="match status" value="1"/>
</dbReference>
<dbReference type="InterPro" id="IPR001164">
    <property type="entry name" value="ArfGAP_dom"/>
</dbReference>
<evidence type="ECO:0000256" key="5">
    <source>
        <dbReference type="RuleBase" id="RU369028"/>
    </source>
</evidence>
<dbReference type="PRINTS" id="PR00405">
    <property type="entry name" value="REVINTRACTNG"/>
</dbReference>
<dbReference type="InterPro" id="IPR045258">
    <property type="entry name" value="ACAP1/2/3-like"/>
</dbReference>
<evidence type="ECO:0000256" key="2">
    <source>
        <dbReference type="ARBA" id="ARBA00022771"/>
    </source>
</evidence>
<evidence type="ECO:0000313" key="8">
    <source>
        <dbReference type="Proteomes" id="UP000472274"/>
    </source>
</evidence>
<dbReference type="InterPro" id="IPR037278">
    <property type="entry name" value="ARFGAP/RecO"/>
</dbReference>
<dbReference type="GO" id="GO:0010008">
    <property type="term" value="C:endosome membrane"/>
    <property type="evidence" value="ECO:0007669"/>
    <property type="project" value="UniProtKB-SubCell"/>
</dbReference>
<evidence type="ECO:0000259" key="6">
    <source>
        <dbReference type="PROSITE" id="PS50115"/>
    </source>
</evidence>
<reference evidence="7" key="2">
    <citation type="submission" date="2025-09" db="UniProtKB">
        <authorList>
            <consortium name="Ensembl"/>
        </authorList>
    </citation>
    <scope>IDENTIFICATION</scope>
</reference>
<dbReference type="PANTHER" id="PTHR23180">
    <property type="entry name" value="CENTAURIN/ARF"/>
    <property type="match status" value="1"/>
</dbReference>
<keyword evidence="5" id="KW-0677">Repeat</keyword>
<dbReference type="Proteomes" id="UP000472274">
    <property type="component" value="Unplaced"/>
</dbReference>
<organism evidence="7 8">
    <name type="scientific">Terrapene triunguis</name>
    <name type="common">Three-toed box turtle</name>
    <dbReference type="NCBI Taxonomy" id="2587831"/>
    <lineage>
        <taxon>Eukaryota</taxon>
        <taxon>Metazoa</taxon>
        <taxon>Chordata</taxon>
        <taxon>Craniata</taxon>
        <taxon>Vertebrata</taxon>
        <taxon>Euteleostomi</taxon>
        <taxon>Archelosauria</taxon>
        <taxon>Testudinata</taxon>
        <taxon>Testudines</taxon>
        <taxon>Cryptodira</taxon>
        <taxon>Durocryptodira</taxon>
        <taxon>Testudinoidea</taxon>
        <taxon>Emydidae</taxon>
        <taxon>Terrapene</taxon>
    </lineage>
</organism>
<keyword evidence="5" id="KW-0343">GTPase activation</keyword>
<comment type="domain">
    <text evidence="5">PH domain binds phospholipids including phosphatidic acid, phosphatidylinositol 3-phosphate, phosphatidylinositol 3,5-bisphosphate (PIP2) and phosphatidylinositol 3,4,5-trisphosphate (PIP3). May mediate protein binding to PIP2 or PIP3 containing membranes.</text>
</comment>
<evidence type="ECO:0000256" key="1">
    <source>
        <dbReference type="ARBA" id="ARBA00022723"/>
    </source>
</evidence>
<feature type="domain" description="Arf-GAP" evidence="6">
    <location>
        <begin position="10"/>
        <end position="53"/>
    </location>
</feature>
<keyword evidence="5" id="KW-0040">ANK repeat</keyword>
<comment type="subcellular location">
    <subcellularLocation>
        <location evidence="5">Endosome membrane</location>
        <topology evidence="5">Peripheral membrane protein</topology>
    </subcellularLocation>
</comment>
<comment type="activity regulation">
    <text evidence="5">GAP activity stimulated by phosphatidylinositol 4,5-bisphosphate (PIP2) and phosphatidic acid.</text>
</comment>
<keyword evidence="5" id="KW-0967">Endosome</keyword>
<proteinExistence type="predicted"/>
<dbReference type="GO" id="GO:0005096">
    <property type="term" value="F:GTPase activator activity"/>
    <property type="evidence" value="ECO:0007669"/>
    <property type="project" value="UniProtKB-KW"/>
</dbReference>
<dbReference type="Ensembl" id="ENSTMTT00000015996.1">
    <property type="protein sequence ID" value="ENSTMTP00000015445.1"/>
    <property type="gene ID" value="ENSTMTG00000011322.1"/>
</dbReference>
<dbReference type="InParanoid" id="A0A674J2J9"/>
<comment type="domain">
    <text evidence="5">The BAR domain mediates homodimerization, it can neither bind membrane nor impart curvature, but instead requires the neighboring PH domain to achieve these functions.</text>
</comment>
<accession>A0A674J2J9</accession>
<dbReference type="Pfam" id="PF01412">
    <property type="entry name" value="ArfGap"/>
    <property type="match status" value="1"/>
</dbReference>
<keyword evidence="3 5" id="KW-0862">Zinc</keyword>
<dbReference type="GeneTree" id="ENSGT00940000160289"/>
<dbReference type="AlphaFoldDB" id="A0A674J2J9"/>
<keyword evidence="2 4" id="KW-0863">Zinc-finger</keyword>
<dbReference type="SUPFAM" id="SSF57863">
    <property type="entry name" value="ArfGap/RecO-like zinc finger"/>
    <property type="match status" value="1"/>
</dbReference>
<protein>
    <recommendedName>
        <fullName evidence="5">Arf-GAP with coiled-coil, ANK repeat and PH domain-containing protein</fullName>
        <shortName evidence="5">Cnt-b</shortName>
    </recommendedName>
    <alternativeName>
        <fullName evidence="5">Centaurin-beta</fullName>
    </alternativeName>
</protein>
<dbReference type="SMART" id="SM00105">
    <property type="entry name" value="ArfGap"/>
    <property type="match status" value="1"/>
</dbReference>
<dbReference type="GO" id="GO:0008270">
    <property type="term" value="F:zinc ion binding"/>
    <property type="evidence" value="ECO:0007669"/>
    <property type="project" value="UniProtKB-KW"/>
</dbReference>
<dbReference type="InterPro" id="IPR038508">
    <property type="entry name" value="ArfGAP_dom_sf"/>
</dbReference>
<dbReference type="PROSITE" id="PS50115">
    <property type="entry name" value="ARFGAP"/>
    <property type="match status" value="1"/>
</dbReference>
<keyword evidence="1 5" id="KW-0479">Metal-binding</keyword>
<evidence type="ECO:0000256" key="4">
    <source>
        <dbReference type="PROSITE-ProRule" id="PRU00288"/>
    </source>
</evidence>
<dbReference type="Gene3D" id="1.10.220.150">
    <property type="entry name" value="Arf GTPase activating protein"/>
    <property type="match status" value="1"/>
</dbReference>
<name>A0A674J2J9_9SAUR</name>
<reference evidence="7" key="1">
    <citation type="submission" date="2025-08" db="UniProtKB">
        <authorList>
            <consortium name="Ensembl"/>
        </authorList>
    </citation>
    <scope>IDENTIFICATION</scope>
</reference>